<sequence length="281" mass="31164">MPYTALITGANSGLGLATAQALARQNFDLIFLVRSREKGEWARQQVLQQSPQARIELFFADLTNLASLRQAAEAIHQRYDHIDRLINNAGYAPASIEYTPEGYEKSFIANHLGHFVLTFELFDLLQASGDARIINVSSAAHALGKARRFFMKNNTGLNIWTTYGDGKLANILFTQELTRRLEGQSITAYALHPGVVNSQFGQNFLGSWKVGFGLLRPFMITPEEGARTAVYLSTAALPESYNGGYFSKSRPTRILNADANAFNGQLLWKLSEQAAGIRWLS</sequence>
<dbReference type="InterPro" id="IPR036291">
    <property type="entry name" value="NAD(P)-bd_dom_sf"/>
</dbReference>
<dbReference type="EMBL" id="PTRA01000001">
    <property type="protein sequence ID" value="PQA60706.1"/>
    <property type="molecule type" value="Genomic_DNA"/>
</dbReference>
<evidence type="ECO:0000256" key="1">
    <source>
        <dbReference type="ARBA" id="ARBA00023002"/>
    </source>
</evidence>
<proteinExistence type="predicted"/>
<keyword evidence="3" id="KW-1185">Reference proteome</keyword>
<dbReference type="InterPro" id="IPR002347">
    <property type="entry name" value="SDR_fam"/>
</dbReference>
<dbReference type="PRINTS" id="PR00081">
    <property type="entry name" value="GDHRDH"/>
</dbReference>
<accession>A0A2S7ISP3</accession>
<dbReference type="Proteomes" id="UP000239590">
    <property type="component" value="Unassembled WGS sequence"/>
</dbReference>
<keyword evidence="1" id="KW-0560">Oxidoreductase</keyword>
<dbReference type="GO" id="GO:0016491">
    <property type="term" value="F:oxidoreductase activity"/>
    <property type="evidence" value="ECO:0007669"/>
    <property type="project" value="UniProtKB-KW"/>
</dbReference>
<dbReference type="AlphaFoldDB" id="A0A2S7ISP3"/>
<dbReference type="OrthoDB" id="597510at2"/>
<dbReference type="PANTHER" id="PTHR43157">
    <property type="entry name" value="PHOSPHATIDYLINOSITOL-GLYCAN BIOSYNTHESIS CLASS F PROTEIN-RELATED"/>
    <property type="match status" value="1"/>
</dbReference>
<evidence type="ECO:0000313" key="2">
    <source>
        <dbReference type="EMBL" id="PQA60706.1"/>
    </source>
</evidence>
<name>A0A2S7ISP3_9BACT</name>
<dbReference type="PANTHER" id="PTHR43157:SF31">
    <property type="entry name" value="PHOSPHATIDYLINOSITOL-GLYCAN BIOSYNTHESIS CLASS F PROTEIN"/>
    <property type="match status" value="1"/>
</dbReference>
<dbReference type="Gene3D" id="3.40.50.720">
    <property type="entry name" value="NAD(P)-binding Rossmann-like Domain"/>
    <property type="match status" value="1"/>
</dbReference>
<protein>
    <submittedName>
        <fullName evidence="2">Short-chain dehydrogenase</fullName>
    </submittedName>
</protein>
<gene>
    <name evidence="2" type="ORF">C5O19_14140</name>
</gene>
<dbReference type="Pfam" id="PF00106">
    <property type="entry name" value="adh_short"/>
    <property type="match status" value="1"/>
</dbReference>
<comment type="caution">
    <text evidence="2">The sequence shown here is derived from an EMBL/GenBank/DDBJ whole genome shotgun (WGS) entry which is preliminary data.</text>
</comment>
<reference evidence="3" key="1">
    <citation type="submission" date="2018-02" db="EMBL/GenBank/DDBJ databases">
        <title>Genome sequencing of Solimonas sp. HR-BB.</title>
        <authorList>
            <person name="Lee Y."/>
            <person name="Jeon C.O."/>
        </authorList>
    </citation>
    <scope>NUCLEOTIDE SEQUENCE [LARGE SCALE GENOMIC DNA]</scope>
    <source>
        <strain evidence="3">HR-U</strain>
    </source>
</reference>
<evidence type="ECO:0000313" key="3">
    <source>
        <dbReference type="Proteomes" id="UP000239590"/>
    </source>
</evidence>
<organism evidence="2 3">
    <name type="scientific">Siphonobacter curvatus</name>
    <dbReference type="NCBI Taxonomy" id="2094562"/>
    <lineage>
        <taxon>Bacteria</taxon>
        <taxon>Pseudomonadati</taxon>
        <taxon>Bacteroidota</taxon>
        <taxon>Cytophagia</taxon>
        <taxon>Cytophagales</taxon>
        <taxon>Cytophagaceae</taxon>
        <taxon>Siphonobacter</taxon>
    </lineage>
</organism>
<dbReference type="SUPFAM" id="SSF51735">
    <property type="entry name" value="NAD(P)-binding Rossmann-fold domains"/>
    <property type="match status" value="1"/>
</dbReference>
<dbReference type="RefSeq" id="WP_104713267.1">
    <property type="nucleotide sequence ID" value="NZ_PTRA01000001.1"/>
</dbReference>